<keyword evidence="1" id="KW-1133">Transmembrane helix</keyword>
<sequence length="324" mass="35293">MTTKSTLTDRYVWTVTRHLGADTGPDVARELRATIADAVDAKVDAGTDPAVAEEEAVSELGDPEVLARQYGGRPAYLIGPGVYPDWVRLMRILPAIVLPLAFVANFTAKVATTDENWGSLLLEAFLLVLSVAVHLAFWVTVTFAIIEWKRPESERDQPLSAWKPNQLTTEVPWRQVGLGETIVEAVFAFALAGLVAWQFSGVGENGVQVLNPDLHAVWKVALVALFVVDGLLAIAVWRVGRWTPTLAAINVATNAGAAILMLWLLSRDELLTDLPQVLGEKFGWSTEWAISTPVVAFFIVAIAAWDAITAVFKARRAIQGQRTA</sequence>
<dbReference type="AlphaFoldDB" id="A0A0A0JFI9"/>
<dbReference type="Proteomes" id="UP000030002">
    <property type="component" value="Unassembled WGS sequence"/>
</dbReference>
<dbReference type="eggNOG" id="COG0604">
    <property type="taxonomic scope" value="Bacteria"/>
</dbReference>
<accession>A0A0A0JFI9</accession>
<feature type="transmembrane region" description="Helical" evidence="1">
    <location>
        <begin position="92"/>
        <end position="112"/>
    </location>
</feature>
<dbReference type="InterPro" id="IPR047928">
    <property type="entry name" value="Perm_prefix_1"/>
</dbReference>
<organism evidence="2 3">
    <name type="scientific">Knoellia sinensis KCTC 19936</name>
    <dbReference type="NCBI Taxonomy" id="1385520"/>
    <lineage>
        <taxon>Bacteria</taxon>
        <taxon>Bacillati</taxon>
        <taxon>Actinomycetota</taxon>
        <taxon>Actinomycetes</taxon>
        <taxon>Micrococcales</taxon>
        <taxon>Intrasporangiaceae</taxon>
        <taxon>Knoellia</taxon>
    </lineage>
</organism>
<dbReference type="NCBIfam" id="NF038403">
    <property type="entry name" value="perm_prefix_1"/>
    <property type="match status" value="1"/>
</dbReference>
<proteinExistence type="predicted"/>
<feature type="transmembrane region" description="Helical" evidence="1">
    <location>
        <begin position="288"/>
        <end position="312"/>
    </location>
</feature>
<evidence type="ECO:0000256" key="1">
    <source>
        <dbReference type="SAM" id="Phobius"/>
    </source>
</evidence>
<dbReference type="RefSeq" id="WP_035912019.1">
    <property type="nucleotide sequence ID" value="NZ_AVPJ01000002.1"/>
</dbReference>
<feature type="transmembrane region" description="Helical" evidence="1">
    <location>
        <begin position="220"/>
        <end position="239"/>
    </location>
</feature>
<keyword evidence="1" id="KW-0472">Membrane</keyword>
<reference evidence="2 3" key="1">
    <citation type="submission" date="2013-08" db="EMBL/GenBank/DDBJ databases">
        <title>The genome sequence of Knoellia sinensis.</title>
        <authorList>
            <person name="Zhu W."/>
            <person name="Wang G."/>
        </authorList>
    </citation>
    <scope>NUCLEOTIDE SEQUENCE [LARGE SCALE GENOMIC DNA]</scope>
    <source>
        <strain evidence="2 3">KCTC 19936</strain>
    </source>
</reference>
<dbReference type="EMBL" id="AVPJ01000002">
    <property type="protein sequence ID" value="KGN34371.1"/>
    <property type="molecule type" value="Genomic_DNA"/>
</dbReference>
<dbReference type="STRING" id="1385520.N802_11800"/>
<dbReference type="OrthoDB" id="3171769at2"/>
<protein>
    <submittedName>
        <fullName evidence="2">Uncharacterized protein</fullName>
    </submittedName>
</protein>
<name>A0A0A0JFI9_9MICO</name>
<keyword evidence="3" id="KW-1185">Reference proteome</keyword>
<comment type="caution">
    <text evidence="2">The sequence shown here is derived from an EMBL/GenBank/DDBJ whole genome shotgun (WGS) entry which is preliminary data.</text>
</comment>
<keyword evidence="1" id="KW-0812">Transmembrane</keyword>
<evidence type="ECO:0000313" key="2">
    <source>
        <dbReference type="EMBL" id="KGN34371.1"/>
    </source>
</evidence>
<feature type="transmembrane region" description="Helical" evidence="1">
    <location>
        <begin position="182"/>
        <end position="200"/>
    </location>
</feature>
<gene>
    <name evidence="2" type="ORF">N802_11800</name>
</gene>
<feature type="transmembrane region" description="Helical" evidence="1">
    <location>
        <begin position="124"/>
        <end position="146"/>
    </location>
</feature>
<feature type="transmembrane region" description="Helical" evidence="1">
    <location>
        <begin position="246"/>
        <end position="265"/>
    </location>
</feature>
<evidence type="ECO:0000313" key="3">
    <source>
        <dbReference type="Proteomes" id="UP000030002"/>
    </source>
</evidence>